<organism evidence="2 3">
    <name type="scientific">Flavobacterium pectinovorum</name>
    <dbReference type="NCBI Taxonomy" id="29533"/>
    <lineage>
        <taxon>Bacteria</taxon>
        <taxon>Pseudomonadati</taxon>
        <taxon>Bacteroidota</taxon>
        <taxon>Flavobacteriia</taxon>
        <taxon>Flavobacteriales</taxon>
        <taxon>Flavobacteriaceae</taxon>
        <taxon>Flavobacterium</taxon>
    </lineage>
</organism>
<keyword evidence="1" id="KW-1133">Transmembrane helix</keyword>
<keyword evidence="3" id="KW-1185">Reference proteome</keyword>
<reference evidence="2 3" key="1">
    <citation type="journal article" date="2019" name="Environ. Microbiol.">
        <title>Species interactions and distinct microbial communities in high Arctic permafrost affected cryosols are associated with the CH4 and CO2 gas fluxes.</title>
        <authorList>
            <person name="Altshuler I."/>
            <person name="Hamel J."/>
            <person name="Turney S."/>
            <person name="Magnuson E."/>
            <person name="Levesque R."/>
            <person name="Greer C."/>
            <person name="Whyte L.G."/>
        </authorList>
    </citation>
    <scope>NUCLEOTIDE SEQUENCE [LARGE SCALE GENOMIC DNA]</scope>
    <source>
        <strain evidence="2 3">42</strain>
    </source>
</reference>
<accession>A0A502EL41</accession>
<comment type="caution">
    <text evidence="2">The sequence shown here is derived from an EMBL/GenBank/DDBJ whole genome shotgun (WGS) entry which is preliminary data.</text>
</comment>
<keyword evidence="1" id="KW-0812">Transmembrane</keyword>
<dbReference type="RefSeq" id="WP_140508903.1">
    <property type="nucleotide sequence ID" value="NZ_RCZH01000010.1"/>
</dbReference>
<evidence type="ECO:0000256" key="1">
    <source>
        <dbReference type="SAM" id="Phobius"/>
    </source>
</evidence>
<feature type="transmembrane region" description="Helical" evidence="1">
    <location>
        <begin position="6"/>
        <end position="31"/>
    </location>
</feature>
<evidence type="ECO:0000313" key="2">
    <source>
        <dbReference type="EMBL" id="TPG38473.1"/>
    </source>
</evidence>
<dbReference type="OrthoDB" id="1440286at2"/>
<keyword evidence="1" id="KW-0472">Membrane</keyword>
<dbReference type="EMBL" id="RCZH01000010">
    <property type="protein sequence ID" value="TPG38473.1"/>
    <property type="molecule type" value="Genomic_DNA"/>
</dbReference>
<sequence>MDIILTLFGIMMFLITLVPFLAIAFLIFYVIKRSTKKKSPEFLRNEKVEMERKVNEIKNDIESWKNYTPQDITNYMTYSFRKSMSNTLTGKIYSSDNSPIIAFQRIDRGLYANARIVASTTDFKIYIEYSNNEKLFFFDDVYLGKIINNSVIVNPLHVQIGTCNRDNSYNQTNYTIELHSKKIAEINKNSDRKTIVKSQYYKPSRSGSNFKTTLDSREVEPSFALVNSIDTGDSEELKWIISIAIFESIYYGFDFTS</sequence>
<gene>
    <name evidence="2" type="ORF">EAH81_16265</name>
</gene>
<evidence type="ECO:0000313" key="3">
    <source>
        <dbReference type="Proteomes" id="UP000319700"/>
    </source>
</evidence>
<name>A0A502EL41_9FLAO</name>
<dbReference type="Proteomes" id="UP000319700">
    <property type="component" value="Unassembled WGS sequence"/>
</dbReference>
<dbReference type="AlphaFoldDB" id="A0A502EL41"/>
<proteinExistence type="predicted"/>
<protein>
    <submittedName>
        <fullName evidence="2">Uncharacterized protein</fullName>
    </submittedName>
</protein>